<protein>
    <recommendedName>
        <fullName evidence="11">RING-type domain-containing protein</fullName>
    </recommendedName>
</protein>
<keyword evidence="7" id="KW-0539">Nucleus</keyword>
<keyword evidence="8" id="KW-0131">Cell cycle</keyword>
<dbReference type="GO" id="GO:0016567">
    <property type="term" value="P:protein ubiquitination"/>
    <property type="evidence" value="ECO:0007669"/>
    <property type="project" value="TreeGrafter"/>
</dbReference>
<dbReference type="AlphaFoldDB" id="A0AAD3TST2"/>
<dbReference type="PROSITE" id="PS50089">
    <property type="entry name" value="ZF_RING_2"/>
    <property type="match status" value="1"/>
</dbReference>
<evidence type="ECO:0000259" key="11">
    <source>
        <dbReference type="PROSITE" id="PS50089"/>
    </source>
</evidence>
<comment type="caution">
    <text evidence="12">The sequence shown here is derived from an EMBL/GenBank/DDBJ whole genome shotgun (WGS) entry which is preliminary data.</text>
</comment>
<feature type="region of interest" description="Disordered" evidence="10">
    <location>
        <begin position="474"/>
        <end position="524"/>
    </location>
</feature>
<evidence type="ECO:0000256" key="1">
    <source>
        <dbReference type="ARBA" id="ARBA00004322"/>
    </source>
</evidence>
<dbReference type="InterPro" id="IPR040909">
    <property type="entry name" value="CHFR_Znf-CRD"/>
</dbReference>
<sequence length="740" mass="78618">MSAPPADLPATPPATTLPLPFPSSGGSNRTRSRDEFDADSESEHTSSPHPPKMPRTIQDAEAKAEEDADGPSDPIIQRLIEELECGMCAGLFIDPVAINGCGHTFCGSCVTQWINSLPRFPAVLLPGDTVPDPIACPQCRHAPIQTATPSRIAKTMAEVLLQVYPDAARPPNEVVQAEALYNPSGPSRGALKFPSPPPAPRMHERDYWRPCRWCNTEGDGWKCPIPVPRFDVPAERPLCVRADGVPPEGHRLCAGCDRLSPANGPTSASCGLCGEGFCGDIQTNCECSPVSQSKPSSQYNMLAALLEDGPSDMLSMAFKDNWTEMFNLGVYIAANSEANSTPLIYKAIVEWLRSQEGIDSGGVLGLMTRADIDIRLRTGAANEMQQCIMPVEVGTEEEKICNNCADELLCSGIFEWWMRQLQKSEVVDKMPGNIKSRPNCKFGRKCTRQEHDIHSKKYNHICDALPAEEAEKIHQDDTMPTGTEGGPNEPGPSRHRRRHPLNVESDSDDESDGGTDTDDESVRNVDYVDVGTQWEPSPIGTAITVDGPTIHPAWRGDILVTPAVLTSTSGYAFESAGTSGATSGGGANSRPPSVTVQSQPAVAISSLIHEVDTAPLPSNSRLLLSIRQASPRISGSASSALAGPSPTMAPHLVFSDVRRALTPPLGVSQISNYAIGPNAESASSPPHSTGLPKVAVPALKSSPTRIPFDAVVGGGEGGGGSELVGGSSREAGAGSSMDFD</sequence>
<reference evidence="12" key="1">
    <citation type="journal article" date="2023" name="BMC Genomics">
        <title>Chromosome-level genome assemblies of Cutaneotrichosporon spp. (Trichosporonales, Basidiomycota) reveal imbalanced evolution between nucleotide sequences and chromosome synteny.</title>
        <authorList>
            <person name="Kobayashi Y."/>
            <person name="Kayamori A."/>
            <person name="Aoki K."/>
            <person name="Shiwa Y."/>
            <person name="Matsutani M."/>
            <person name="Fujita N."/>
            <person name="Sugita T."/>
            <person name="Iwasaki W."/>
            <person name="Tanaka N."/>
            <person name="Takashima M."/>
        </authorList>
    </citation>
    <scope>NUCLEOTIDE SEQUENCE</scope>
    <source>
        <strain evidence="12">HIS016</strain>
    </source>
</reference>
<evidence type="ECO:0000256" key="2">
    <source>
        <dbReference type="ARBA" id="ARBA00022679"/>
    </source>
</evidence>
<dbReference type="InterPro" id="IPR001841">
    <property type="entry name" value="Znf_RING"/>
</dbReference>
<gene>
    <name evidence="12" type="ORF">CspeluHIS016_0300730</name>
</gene>
<feature type="domain" description="RING-type" evidence="11">
    <location>
        <begin position="85"/>
        <end position="140"/>
    </location>
</feature>
<accession>A0AAD3TST2</accession>
<dbReference type="GO" id="GO:0005634">
    <property type="term" value="C:nucleus"/>
    <property type="evidence" value="ECO:0007669"/>
    <property type="project" value="TreeGrafter"/>
</dbReference>
<keyword evidence="2" id="KW-0808">Transferase</keyword>
<keyword evidence="5" id="KW-0833">Ubl conjugation pathway</keyword>
<dbReference type="Gene3D" id="3.30.40.10">
    <property type="entry name" value="Zinc/RING finger domain, C3HC4 (zinc finger)"/>
    <property type="match status" value="1"/>
</dbReference>
<dbReference type="SUPFAM" id="SSF57850">
    <property type="entry name" value="RING/U-box"/>
    <property type="match status" value="1"/>
</dbReference>
<evidence type="ECO:0000256" key="5">
    <source>
        <dbReference type="ARBA" id="ARBA00022786"/>
    </source>
</evidence>
<dbReference type="InterPro" id="IPR018957">
    <property type="entry name" value="Znf_C3HC4_RING-type"/>
</dbReference>
<keyword evidence="6" id="KW-0862">Zinc</keyword>
<dbReference type="InterPro" id="IPR017907">
    <property type="entry name" value="Znf_RING_CS"/>
</dbReference>
<feature type="region of interest" description="Disordered" evidence="10">
    <location>
        <begin position="707"/>
        <end position="740"/>
    </location>
</feature>
<evidence type="ECO:0000256" key="9">
    <source>
        <dbReference type="PROSITE-ProRule" id="PRU00175"/>
    </source>
</evidence>
<keyword evidence="13" id="KW-1185">Reference proteome</keyword>
<evidence type="ECO:0000256" key="4">
    <source>
        <dbReference type="ARBA" id="ARBA00022771"/>
    </source>
</evidence>
<dbReference type="GO" id="GO:0008270">
    <property type="term" value="F:zinc ion binding"/>
    <property type="evidence" value="ECO:0007669"/>
    <property type="project" value="UniProtKB-KW"/>
</dbReference>
<dbReference type="EMBL" id="BTCM01000003">
    <property type="protein sequence ID" value="GMK56233.1"/>
    <property type="molecule type" value="Genomic_DNA"/>
</dbReference>
<dbReference type="PANTHER" id="PTHR16079">
    <property type="entry name" value="UBIQUITIN LIGASE PROTEIN CHFR"/>
    <property type="match status" value="1"/>
</dbReference>
<dbReference type="InterPro" id="IPR052256">
    <property type="entry name" value="E3_ubiquitin-ligase_CHFR"/>
</dbReference>
<proteinExistence type="predicted"/>
<dbReference type="PROSITE" id="PS00518">
    <property type="entry name" value="ZF_RING_1"/>
    <property type="match status" value="1"/>
</dbReference>
<dbReference type="Pfam" id="PF17979">
    <property type="entry name" value="zf-CRD"/>
    <property type="match status" value="1"/>
</dbReference>
<evidence type="ECO:0000256" key="7">
    <source>
        <dbReference type="ARBA" id="ARBA00023242"/>
    </source>
</evidence>
<feature type="compositionally biased region" description="Acidic residues" evidence="10">
    <location>
        <begin position="505"/>
        <end position="519"/>
    </location>
</feature>
<name>A0AAD3TST2_9TREE</name>
<dbReference type="GO" id="GO:0006511">
    <property type="term" value="P:ubiquitin-dependent protein catabolic process"/>
    <property type="evidence" value="ECO:0007669"/>
    <property type="project" value="TreeGrafter"/>
</dbReference>
<evidence type="ECO:0000313" key="12">
    <source>
        <dbReference type="EMBL" id="GMK56233.1"/>
    </source>
</evidence>
<evidence type="ECO:0000256" key="8">
    <source>
        <dbReference type="ARBA" id="ARBA00023306"/>
    </source>
</evidence>
<organism evidence="12 13">
    <name type="scientific">Cutaneotrichosporon spelunceum</name>
    <dbReference type="NCBI Taxonomy" id="1672016"/>
    <lineage>
        <taxon>Eukaryota</taxon>
        <taxon>Fungi</taxon>
        <taxon>Dikarya</taxon>
        <taxon>Basidiomycota</taxon>
        <taxon>Agaricomycotina</taxon>
        <taxon>Tremellomycetes</taxon>
        <taxon>Trichosporonales</taxon>
        <taxon>Trichosporonaceae</taxon>
        <taxon>Cutaneotrichosporon</taxon>
    </lineage>
</organism>
<evidence type="ECO:0000256" key="6">
    <source>
        <dbReference type="ARBA" id="ARBA00022833"/>
    </source>
</evidence>
<evidence type="ECO:0000313" key="13">
    <source>
        <dbReference type="Proteomes" id="UP001222932"/>
    </source>
</evidence>
<keyword evidence="3" id="KW-0479">Metal-binding</keyword>
<dbReference type="SMART" id="SM00184">
    <property type="entry name" value="RING"/>
    <property type="match status" value="1"/>
</dbReference>
<feature type="compositionally biased region" description="Basic and acidic residues" evidence="10">
    <location>
        <begin position="31"/>
        <end position="46"/>
    </location>
</feature>
<dbReference type="InterPro" id="IPR013083">
    <property type="entry name" value="Znf_RING/FYVE/PHD"/>
</dbReference>
<evidence type="ECO:0000256" key="3">
    <source>
        <dbReference type="ARBA" id="ARBA00022723"/>
    </source>
</evidence>
<comment type="subcellular location">
    <subcellularLocation>
        <location evidence="1">Nucleus</location>
        <location evidence="1">PML body</location>
    </subcellularLocation>
</comment>
<feature type="region of interest" description="Disordered" evidence="10">
    <location>
        <begin position="1"/>
        <end position="55"/>
    </location>
</feature>
<dbReference type="Pfam" id="PF00097">
    <property type="entry name" value="zf-C3HC4"/>
    <property type="match status" value="1"/>
</dbReference>
<keyword evidence="4 9" id="KW-0863">Zinc-finger</keyword>
<reference evidence="12" key="2">
    <citation type="submission" date="2023-06" db="EMBL/GenBank/DDBJ databases">
        <authorList>
            <person name="Kobayashi Y."/>
            <person name="Kayamori A."/>
            <person name="Aoki K."/>
            <person name="Shiwa Y."/>
            <person name="Fujita N."/>
            <person name="Sugita T."/>
            <person name="Iwasaki W."/>
            <person name="Tanaka N."/>
            <person name="Takashima M."/>
        </authorList>
    </citation>
    <scope>NUCLEOTIDE SEQUENCE</scope>
    <source>
        <strain evidence="12">HIS016</strain>
    </source>
</reference>
<feature type="compositionally biased region" description="Low complexity" evidence="10">
    <location>
        <begin position="724"/>
        <end position="740"/>
    </location>
</feature>
<dbReference type="Proteomes" id="UP001222932">
    <property type="component" value="Unassembled WGS sequence"/>
</dbReference>
<feature type="compositionally biased region" description="Gly residues" evidence="10">
    <location>
        <begin position="712"/>
        <end position="723"/>
    </location>
</feature>
<dbReference type="GO" id="GO:0004842">
    <property type="term" value="F:ubiquitin-protein transferase activity"/>
    <property type="evidence" value="ECO:0007669"/>
    <property type="project" value="TreeGrafter"/>
</dbReference>
<feature type="compositionally biased region" description="Pro residues" evidence="10">
    <location>
        <begin position="1"/>
        <end position="12"/>
    </location>
</feature>
<evidence type="ECO:0000256" key="10">
    <source>
        <dbReference type="SAM" id="MobiDB-lite"/>
    </source>
</evidence>
<dbReference type="PANTHER" id="PTHR16079:SF4">
    <property type="entry name" value="E3 UBIQUITIN-PROTEIN LIGASE CHFR"/>
    <property type="match status" value="1"/>
</dbReference>